<reference evidence="1 2" key="2">
    <citation type="submission" date="2018-11" db="EMBL/GenBank/DDBJ databases">
        <authorList>
            <consortium name="Pathogen Informatics"/>
        </authorList>
    </citation>
    <scope>NUCLEOTIDE SEQUENCE [LARGE SCALE GENOMIC DNA]</scope>
    <source>
        <strain evidence="1 2">NST_G2</strain>
    </source>
</reference>
<protein>
    <submittedName>
        <fullName evidence="3">Reverse transcriptase domain-containing protein</fullName>
    </submittedName>
</protein>
<dbReference type="WBParaSite" id="SSLN_0001657601-mRNA-1">
    <property type="protein sequence ID" value="SSLN_0001657601-mRNA-1"/>
    <property type="gene ID" value="SSLN_0001657601"/>
</dbReference>
<evidence type="ECO:0000313" key="3">
    <source>
        <dbReference type="WBParaSite" id="SSLN_0001657601-mRNA-1"/>
    </source>
</evidence>
<accession>A0A183THM3</accession>
<dbReference type="AlphaFoldDB" id="A0A183THM3"/>
<reference evidence="3" key="1">
    <citation type="submission" date="2016-06" db="UniProtKB">
        <authorList>
            <consortium name="WormBaseParasite"/>
        </authorList>
    </citation>
    <scope>IDENTIFICATION</scope>
</reference>
<keyword evidence="2" id="KW-1185">Reference proteome</keyword>
<evidence type="ECO:0000313" key="2">
    <source>
        <dbReference type="Proteomes" id="UP000275846"/>
    </source>
</evidence>
<dbReference type="EMBL" id="UYSU01040508">
    <property type="protein sequence ID" value="VDM02357.1"/>
    <property type="molecule type" value="Genomic_DNA"/>
</dbReference>
<evidence type="ECO:0000313" key="1">
    <source>
        <dbReference type="EMBL" id="VDM02357.1"/>
    </source>
</evidence>
<gene>
    <name evidence="1" type="ORF">SSLN_LOCUS15971</name>
</gene>
<dbReference type="PANTHER" id="PTHR47027">
    <property type="entry name" value="REVERSE TRANSCRIPTASE DOMAIN-CONTAINING PROTEIN"/>
    <property type="match status" value="1"/>
</dbReference>
<organism evidence="3">
    <name type="scientific">Schistocephalus solidus</name>
    <name type="common">Tapeworm</name>
    <dbReference type="NCBI Taxonomy" id="70667"/>
    <lineage>
        <taxon>Eukaryota</taxon>
        <taxon>Metazoa</taxon>
        <taxon>Spiralia</taxon>
        <taxon>Lophotrochozoa</taxon>
        <taxon>Platyhelminthes</taxon>
        <taxon>Cestoda</taxon>
        <taxon>Eucestoda</taxon>
        <taxon>Diphyllobothriidea</taxon>
        <taxon>Diphyllobothriidae</taxon>
        <taxon>Schistocephalus</taxon>
    </lineage>
</organism>
<dbReference type="Proteomes" id="UP000275846">
    <property type="component" value="Unassembled WGS sequence"/>
</dbReference>
<name>A0A183THM3_SCHSO</name>
<sequence>MHFHSRVSTASIHDCALKATTEGDMQRSMDLFTDACDNIGLRINTEKTVVMHQPPSSTTYKAARIKVNGAQLKSVDTYINLGSKLSRSTKINDYLCAYF</sequence>
<dbReference type="PANTHER" id="PTHR47027:SF26">
    <property type="entry name" value="REVERSE TRANSCRIPTASE DOMAIN-CONTAINING PROTEIN"/>
    <property type="match status" value="1"/>
</dbReference>
<dbReference type="OrthoDB" id="407509at2759"/>
<proteinExistence type="predicted"/>